<evidence type="ECO:0000313" key="1">
    <source>
        <dbReference type="EMBL" id="EFH67455.1"/>
    </source>
</evidence>
<dbReference type="AlphaFoldDB" id="D7KLW9"/>
<dbReference type="STRING" id="81972.D7KLW9"/>
<evidence type="ECO:0000313" key="2">
    <source>
        <dbReference type="Proteomes" id="UP000008694"/>
    </source>
</evidence>
<dbReference type="EMBL" id="GL348713">
    <property type="protein sequence ID" value="EFH67455.1"/>
    <property type="molecule type" value="Genomic_DNA"/>
</dbReference>
<dbReference type="HOGENOM" id="CLU_1604977_0_0_1"/>
<keyword evidence="2" id="KW-1185">Reference proteome</keyword>
<reference evidence="2" key="1">
    <citation type="journal article" date="2011" name="Nat. Genet.">
        <title>The Arabidopsis lyrata genome sequence and the basis of rapid genome size change.</title>
        <authorList>
            <person name="Hu T.T."/>
            <person name="Pattyn P."/>
            <person name="Bakker E.G."/>
            <person name="Cao J."/>
            <person name="Cheng J.-F."/>
            <person name="Clark R.M."/>
            <person name="Fahlgren N."/>
            <person name="Fawcett J.A."/>
            <person name="Grimwood J."/>
            <person name="Gundlach H."/>
            <person name="Haberer G."/>
            <person name="Hollister J.D."/>
            <person name="Ossowski S."/>
            <person name="Ottilar R.P."/>
            <person name="Salamov A.A."/>
            <person name="Schneeberger K."/>
            <person name="Spannagl M."/>
            <person name="Wang X."/>
            <person name="Yang L."/>
            <person name="Nasrallah M.E."/>
            <person name="Bergelson J."/>
            <person name="Carrington J.C."/>
            <person name="Gaut B.S."/>
            <person name="Schmutz J."/>
            <person name="Mayer K.F.X."/>
            <person name="Van de Peer Y."/>
            <person name="Grigoriev I.V."/>
            <person name="Nordborg M."/>
            <person name="Weigel D."/>
            <person name="Guo Y.-L."/>
        </authorList>
    </citation>
    <scope>NUCLEOTIDE SEQUENCE [LARGE SCALE GENOMIC DNA]</scope>
    <source>
        <strain evidence="2">cv. MN47</strain>
    </source>
</reference>
<dbReference type="eggNOG" id="KOG0567">
    <property type="taxonomic scope" value="Eukaryota"/>
</dbReference>
<dbReference type="Gramene" id="Al_scaffold_0001_3686">
    <property type="protein sequence ID" value="Al_scaffold_0001_3686"/>
    <property type="gene ID" value="Al_scaffold_0001_3686"/>
</dbReference>
<protein>
    <submittedName>
        <fullName evidence="1">Predicted protein</fullName>
    </submittedName>
</protein>
<accession>D7KLW9</accession>
<proteinExistence type="predicted"/>
<dbReference type="Proteomes" id="UP000008694">
    <property type="component" value="Unassembled WGS sequence"/>
</dbReference>
<sequence>MLLAHPGWRSSSHKLEFVSTTIWAWSTLAAGGLPTIYHQTLHHQMRARDRYANGPVSRVLETINQLEAKGIMASVANISTLIQQNHPGARINLRESLNIAVKISRVTKNNSEEEGTPLFYVTRRGAQIDSFIDTSALAESKAYQKAATTSSIHNMRTTHGLCPEGF</sequence>
<organism evidence="2">
    <name type="scientific">Arabidopsis lyrata subsp. lyrata</name>
    <name type="common">Lyre-leaved rock-cress</name>
    <dbReference type="NCBI Taxonomy" id="81972"/>
    <lineage>
        <taxon>Eukaryota</taxon>
        <taxon>Viridiplantae</taxon>
        <taxon>Streptophyta</taxon>
        <taxon>Embryophyta</taxon>
        <taxon>Tracheophyta</taxon>
        <taxon>Spermatophyta</taxon>
        <taxon>Magnoliopsida</taxon>
        <taxon>eudicotyledons</taxon>
        <taxon>Gunneridae</taxon>
        <taxon>Pentapetalae</taxon>
        <taxon>rosids</taxon>
        <taxon>malvids</taxon>
        <taxon>Brassicales</taxon>
        <taxon>Brassicaceae</taxon>
        <taxon>Camelineae</taxon>
        <taxon>Arabidopsis</taxon>
    </lineage>
</organism>
<gene>
    <name evidence="1" type="ORF">ARALYDRAFT_681363</name>
</gene>
<name>D7KLW9_ARALL</name>